<dbReference type="Proteomes" id="UP000790787">
    <property type="component" value="Chromosome 5"/>
</dbReference>
<reference evidence="2" key="2">
    <citation type="submission" date="2025-08" db="UniProtKB">
        <authorList>
            <consortium name="RefSeq"/>
        </authorList>
    </citation>
    <scope>IDENTIFICATION</scope>
    <source>
        <tissue evidence="2">Leaf</tissue>
    </source>
</reference>
<dbReference type="AlphaFoldDB" id="A0A1S3ZAV5"/>
<sequence length="352" mass="40958">MTELKAIWKSFTWTNSYVFSKIDRALVNGEWMNKMPPIQVHVLDPYFSDHPPLYIELGRQQKATTRPFRFMNCLADDPNFRNIVADNWQINTNAIYMKKVWLKHMKQAMKGINSKEYSGIADKIKGIRNELQIIQQQMRTPNQNSHYFEVEKELRLQLEKWDVVKESIYKQKSRVQWRNLGDSNSAYFFVSIKNRRAQNQIKALTNAGIDDNKAPGIDGFNSLFFKKTWVTIGEEVTEVVLEFFDTQKLYQPINCTSITLVPKIKTPTSVKQYRPISCCSTLYKIISKMITSRLQGVMDSIIDKSQAAFVLGRLITDNIILSHELVKGYRRKGVSPRCMIKIDMQKAYDSIE</sequence>
<dbReference type="GeneID" id="107784810"/>
<keyword evidence="1" id="KW-1185">Reference proteome</keyword>
<gene>
    <name evidence="2" type="primary">LOC107784810</name>
</gene>
<evidence type="ECO:0000313" key="1">
    <source>
        <dbReference type="Proteomes" id="UP000790787"/>
    </source>
</evidence>
<dbReference type="Gene3D" id="3.60.10.10">
    <property type="entry name" value="Endonuclease/exonuclease/phosphatase"/>
    <property type="match status" value="1"/>
</dbReference>
<dbReference type="PaxDb" id="4097-A0A1S3ZAV5"/>
<dbReference type="OrthoDB" id="1747765at2759"/>
<dbReference type="PANTHER" id="PTHR33710:SF89">
    <property type="match status" value="1"/>
</dbReference>
<dbReference type="InterPro" id="IPR036691">
    <property type="entry name" value="Endo/exonu/phosph_ase_sf"/>
</dbReference>
<accession>A0A1S3ZAV5</accession>
<dbReference type="RefSeq" id="XP_016461479.2">
    <property type="nucleotide sequence ID" value="XM_016605993.2"/>
</dbReference>
<evidence type="ECO:0000313" key="2">
    <source>
        <dbReference type="RefSeq" id="XP_016461479.2"/>
    </source>
</evidence>
<dbReference type="SUPFAM" id="SSF56219">
    <property type="entry name" value="DNase I-like"/>
    <property type="match status" value="1"/>
</dbReference>
<dbReference type="PANTHER" id="PTHR33710">
    <property type="entry name" value="BNAC02G09200D PROTEIN"/>
    <property type="match status" value="1"/>
</dbReference>
<dbReference type="RefSeq" id="XP_016461479.1">
    <property type="nucleotide sequence ID" value="XM_016605993.1"/>
</dbReference>
<organism evidence="1 2">
    <name type="scientific">Nicotiana tabacum</name>
    <name type="common">Common tobacco</name>
    <dbReference type="NCBI Taxonomy" id="4097"/>
    <lineage>
        <taxon>Eukaryota</taxon>
        <taxon>Viridiplantae</taxon>
        <taxon>Streptophyta</taxon>
        <taxon>Embryophyta</taxon>
        <taxon>Tracheophyta</taxon>
        <taxon>Spermatophyta</taxon>
        <taxon>Magnoliopsida</taxon>
        <taxon>eudicotyledons</taxon>
        <taxon>Gunneridae</taxon>
        <taxon>Pentapetalae</taxon>
        <taxon>asterids</taxon>
        <taxon>lamiids</taxon>
        <taxon>Solanales</taxon>
        <taxon>Solanaceae</taxon>
        <taxon>Nicotianoideae</taxon>
        <taxon>Nicotianeae</taxon>
        <taxon>Nicotiana</taxon>
    </lineage>
</organism>
<proteinExistence type="predicted"/>
<reference evidence="1" key="1">
    <citation type="journal article" date="2014" name="Nat. Commun.">
        <title>The tobacco genome sequence and its comparison with those of tomato and potato.</title>
        <authorList>
            <person name="Sierro N."/>
            <person name="Battey J.N."/>
            <person name="Ouadi S."/>
            <person name="Bakaher N."/>
            <person name="Bovet L."/>
            <person name="Willig A."/>
            <person name="Goepfert S."/>
            <person name="Peitsch M.C."/>
            <person name="Ivanov N.V."/>
        </authorList>
    </citation>
    <scope>NUCLEOTIDE SEQUENCE [LARGE SCALE GENOMIC DNA]</scope>
</reference>
<protein>
    <submittedName>
        <fullName evidence="2">Uncharacterized protein LOC107784810</fullName>
    </submittedName>
</protein>
<name>A0A1S3ZAV5_TOBAC</name>
<dbReference type="KEGG" id="nta:107784810"/>